<feature type="coiled-coil region" evidence="7">
    <location>
        <begin position="304"/>
        <end position="338"/>
    </location>
</feature>
<keyword evidence="3" id="KW-0813">Transport</keyword>
<accession>A0AAN9BF48</accession>
<gene>
    <name evidence="10" type="ORF">V1264_019335</name>
</gene>
<dbReference type="GO" id="GO:0019905">
    <property type="term" value="F:syntaxin binding"/>
    <property type="evidence" value="ECO:0007669"/>
    <property type="project" value="TreeGrafter"/>
</dbReference>
<evidence type="ECO:0000256" key="4">
    <source>
        <dbReference type="ARBA" id="ARBA00022927"/>
    </source>
</evidence>
<evidence type="ECO:0000313" key="10">
    <source>
        <dbReference type="EMBL" id="KAK7104655.1"/>
    </source>
</evidence>
<comment type="similarity">
    <text evidence="2">Belongs to the VPS54 family.</text>
</comment>
<keyword evidence="4" id="KW-0653">Protein transport</keyword>
<keyword evidence="5" id="KW-0333">Golgi apparatus</keyword>
<proteinExistence type="inferred from homology"/>
<comment type="subcellular location">
    <subcellularLocation>
        <location evidence="1">Golgi apparatus</location>
        <location evidence="1">trans-Golgi network</location>
    </subcellularLocation>
</comment>
<evidence type="ECO:0000256" key="1">
    <source>
        <dbReference type="ARBA" id="ARBA00004601"/>
    </source>
</evidence>
<evidence type="ECO:0000256" key="3">
    <source>
        <dbReference type="ARBA" id="ARBA00022448"/>
    </source>
</evidence>
<evidence type="ECO:0000256" key="7">
    <source>
        <dbReference type="SAM" id="Coils"/>
    </source>
</evidence>
<dbReference type="PANTHER" id="PTHR12965">
    <property type="entry name" value="VACUOLAR PROTEIN SORTING 54"/>
    <property type="match status" value="1"/>
</dbReference>
<reference evidence="10 11" key="1">
    <citation type="submission" date="2024-02" db="EMBL/GenBank/DDBJ databases">
        <title>Chromosome-scale genome assembly of the rough periwinkle Littorina saxatilis.</title>
        <authorList>
            <person name="De Jode A."/>
            <person name="Faria R."/>
            <person name="Formenti G."/>
            <person name="Sims Y."/>
            <person name="Smith T.P."/>
            <person name="Tracey A."/>
            <person name="Wood J.M.D."/>
            <person name="Zagrodzka Z.B."/>
            <person name="Johannesson K."/>
            <person name="Butlin R.K."/>
            <person name="Leder E.H."/>
        </authorList>
    </citation>
    <scope>NUCLEOTIDE SEQUENCE [LARGE SCALE GENOMIC DNA]</scope>
    <source>
        <strain evidence="10">Snail1</strain>
        <tissue evidence="10">Muscle</tissue>
    </source>
</reference>
<dbReference type="AlphaFoldDB" id="A0AAN9BF48"/>
<keyword evidence="6 7" id="KW-0175">Coiled coil</keyword>
<dbReference type="InterPro" id="IPR019515">
    <property type="entry name" value="VPS54_N"/>
</dbReference>
<dbReference type="Proteomes" id="UP001374579">
    <property type="component" value="Unassembled WGS sequence"/>
</dbReference>
<dbReference type="GO" id="GO:0000938">
    <property type="term" value="C:GARP complex"/>
    <property type="evidence" value="ECO:0007669"/>
    <property type="project" value="InterPro"/>
</dbReference>
<evidence type="ECO:0000313" key="11">
    <source>
        <dbReference type="Proteomes" id="UP001374579"/>
    </source>
</evidence>
<dbReference type="GO" id="GO:0005829">
    <property type="term" value="C:cytosol"/>
    <property type="evidence" value="ECO:0007669"/>
    <property type="project" value="GOC"/>
</dbReference>
<dbReference type="Pfam" id="PF10475">
    <property type="entry name" value="Vps54_N"/>
    <property type="match status" value="1"/>
</dbReference>
<dbReference type="GO" id="GO:0042147">
    <property type="term" value="P:retrograde transport, endosome to Golgi"/>
    <property type="evidence" value="ECO:0007669"/>
    <property type="project" value="InterPro"/>
</dbReference>
<dbReference type="GO" id="GO:0015031">
    <property type="term" value="P:protein transport"/>
    <property type="evidence" value="ECO:0007669"/>
    <property type="project" value="UniProtKB-KW"/>
</dbReference>
<name>A0AAN9BF48_9CAEN</name>
<evidence type="ECO:0000256" key="2">
    <source>
        <dbReference type="ARBA" id="ARBA00009150"/>
    </source>
</evidence>
<keyword evidence="11" id="KW-1185">Reference proteome</keyword>
<evidence type="ECO:0000256" key="5">
    <source>
        <dbReference type="ARBA" id="ARBA00023034"/>
    </source>
</evidence>
<protein>
    <recommendedName>
        <fullName evidence="9">Vacuolar protein sorting-associated protein 54 N-terminal domain-containing protein</fullName>
    </recommendedName>
</protein>
<dbReference type="InterPro" id="IPR039745">
    <property type="entry name" value="Vps54"/>
</dbReference>
<feature type="domain" description="Vacuolar protein sorting-associated protein 54 N-terminal" evidence="9">
    <location>
        <begin position="273"/>
        <end position="428"/>
    </location>
</feature>
<evidence type="ECO:0000259" key="9">
    <source>
        <dbReference type="Pfam" id="PF10475"/>
    </source>
</evidence>
<evidence type="ECO:0000256" key="6">
    <source>
        <dbReference type="ARBA" id="ARBA00023054"/>
    </source>
</evidence>
<evidence type="ECO:0000256" key="8">
    <source>
        <dbReference type="SAM" id="MobiDB-lite"/>
    </source>
</evidence>
<dbReference type="GO" id="GO:0006896">
    <property type="term" value="P:Golgi to vacuole transport"/>
    <property type="evidence" value="ECO:0007669"/>
    <property type="project" value="TreeGrafter"/>
</dbReference>
<dbReference type="EMBL" id="JBAMIC010000008">
    <property type="protein sequence ID" value="KAK7104655.1"/>
    <property type="molecule type" value="Genomic_DNA"/>
</dbReference>
<dbReference type="PANTHER" id="PTHR12965:SF0">
    <property type="entry name" value="VACUOLAR PROTEIN SORTING-ASSOCIATED PROTEIN 54"/>
    <property type="match status" value="1"/>
</dbReference>
<feature type="region of interest" description="Disordered" evidence="8">
    <location>
        <begin position="83"/>
        <end position="113"/>
    </location>
</feature>
<sequence>MSGLVGTRPVISPWKTCVVCRSGYGFKTPREFAQHLRDFHCSKEGGSYVCRYGMNGVCPSLPLEGVSDRDYDDHVSRDHVYCDTGGARKKTTSQSSQDGRVHDGHGPLVSTNTDPNIVQDQYKWTIHNASVNLPALLNDPRLVRRETDFFTKTWGQNFEKGEVIPSPYIPEIGAEHFEKYMRRVALRYRKHVRTKEKLGKERDAAAEAAALATQHFKQIEQSRAELDQIKLFMSSHFNLENPDIFNTVFPWTQVEGGKSTQPGAKQSSKLLQEKLSHYLDTVEVQIARQISTKSDAFFHAMTSHDELQDQLSGTLKTIKHLRETIHRLDERMAKESLKIMRLTQTRANYVQLFNKLKIMSSIHETQPTIQRLLSENEFIGALDLISTSQDVLNKDLAGIHSFRHLGSQLAEMERLIDKMLQADFSKYTSLELHRPVTDKVLLTDEERLVSILFGMLRQHKFNFVDVYREEAFTALKAIVKQTIVEAVSAAEDVMDMEGSLADQMRLLDYQRWMELLRQIFDNLVLMLQRAKSFYGVAVDVVGIASGRTKAPTPTAALEDSALEEPEHLHVSVSDDVDVMITEGEYDKTTAALKEMLNSICDYAHDRCVKVMAARVKDGFLERLSSSEFVTLCREVENFMSETENVCGRASVSLRGSLQSHANRFVARFHDERKTKLSLILDNERWKQADVPAEFQALVDHIAATGTLSVPERKTDRESRPNDTLLVDGEKYAVVG</sequence>
<comment type="caution">
    <text evidence="10">The sequence shown here is derived from an EMBL/GenBank/DDBJ whole genome shotgun (WGS) entry which is preliminary data.</text>
</comment>
<organism evidence="10 11">
    <name type="scientific">Littorina saxatilis</name>
    <dbReference type="NCBI Taxonomy" id="31220"/>
    <lineage>
        <taxon>Eukaryota</taxon>
        <taxon>Metazoa</taxon>
        <taxon>Spiralia</taxon>
        <taxon>Lophotrochozoa</taxon>
        <taxon>Mollusca</taxon>
        <taxon>Gastropoda</taxon>
        <taxon>Caenogastropoda</taxon>
        <taxon>Littorinimorpha</taxon>
        <taxon>Littorinoidea</taxon>
        <taxon>Littorinidae</taxon>
        <taxon>Littorina</taxon>
    </lineage>
</organism>